<proteinExistence type="predicted"/>
<dbReference type="SMART" id="SM01005">
    <property type="entry name" value="Ala_racemase_C"/>
    <property type="match status" value="1"/>
</dbReference>
<keyword evidence="2" id="KW-0663">Pyridoxal phosphate</keyword>
<protein>
    <submittedName>
        <fullName evidence="5">Alanine racemase C-terminal domain-containing protein</fullName>
    </submittedName>
</protein>
<name>A0ABZ2HQN2_9MICO</name>
<dbReference type="Pfam" id="PF00842">
    <property type="entry name" value="Ala_racemase_C"/>
    <property type="match status" value="1"/>
</dbReference>
<feature type="domain" description="Alanine racemase C-terminal" evidence="4">
    <location>
        <begin position="106"/>
        <end position="233"/>
    </location>
</feature>
<gene>
    <name evidence="5" type="ORF">V8Z62_13935</name>
</gene>
<organism evidence="5 6">
    <name type="scientific">Microbacterium paraoxydans</name>
    <dbReference type="NCBI Taxonomy" id="199592"/>
    <lineage>
        <taxon>Bacteria</taxon>
        <taxon>Bacillati</taxon>
        <taxon>Actinomycetota</taxon>
        <taxon>Actinomycetes</taxon>
        <taxon>Micrococcales</taxon>
        <taxon>Microbacteriaceae</taxon>
        <taxon>Microbacterium</taxon>
    </lineage>
</organism>
<sequence length="234" mass="23797">MCDTSSSALPQAMISRSALAAGASAAIRAGGRRADLRRDAWGHGLLAVAQAVTAAGAEEVLVDSPGEVEALRLEGITATTTGEPDLDPGLLYGLPSAEGLPTTPPVMRLVGRVMSTKRLRAGEAVSYGYTFRAAADTTVALVTGGYAQGVVRALGNHADVEIDGALHPIVGRVAMDVCVIDLQGAPAEVGDAVTYFGGTGPASGAIARWAELTRMTPAELVAVPGAHAVRGWEA</sequence>
<dbReference type="Proteomes" id="UP001377573">
    <property type="component" value="Chromosome"/>
</dbReference>
<dbReference type="Gene3D" id="3.20.20.10">
    <property type="entry name" value="Alanine racemase"/>
    <property type="match status" value="1"/>
</dbReference>
<keyword evidence="3" id="KW-0413">Isomerase</keyword>
<reference evidence="5 6" key="1">
    <citation type="submission" date="2024-02" db="EMBL/GenBank/DDBJ databases">
        <authorList>
            <person name="Alasadi S."/>
            <person name="Hussein S.A."/>
        </authorList>
    </citation>
    <scope>NUCLEOTIDE SEQUENCE [LARGE SCALE GENOMIC DNA]</scope>
    <source>
        <strain evidence="5 6">GJ_SRA_44_2022</strain>
    </source>
</reference>
<dbReference type="InterPro" id="IPR009006">
    <property type="entry name" value="Ala_racemase/Decarboxylase_C"/>
</dbReference>
<dbReference type="InterPro" id="IPR000821">
    <property type="entry name" value="Ala_racemase"/>
</dbReference>
<dbReference type="PANTHER" id="PTHR30511:SF0">
    <property type="entry name" value="ALANINE RACEMASE, CATABOLIC-RELATED"/>
    <property type="match status" value="1"/>
</dbReference>
<dbReference type="RefSeq" id="WP_231868200.1">
    <property type="nucleotide sequence ID" value="NZ_CP146240.1"/>
</dbReference>
<dbReference type="Gene3D" id="2.40.37.10">
    <property type="entry name" value="Lyase, Ornithine Decarboxylase, Chain A, domain 1"/>
    <property type="match status" value="1"/>
</dbReference>
<evidence type="ECO:0000259" key="4">
    <source>
        <dbReference type="SMART" id="SM01005"/>
    </source>
</evidence>
<evidence type="ECO:0000313" key="6">
    <source>
        <dbReference type="Proteomes" id="UP001377573"/>
    </source>
</evidence>
<evidence type="ECO:0000256" key="3">
    <source>
        <dbReference type="ARBA" id="ARBA00023235"/>
    </source>
</evidence>
<dbReference type="PANTHER" id="PTHR30511">
    <property type="entry name" value="ALANINE RACEMASE"/>
    <property type="match status" value="1"/>
</dbReference>
<dbReference type="InterPro" id="IPR011079">
    <property type="entry name" value="Ala_racemase_C"/>
</dbReference>
<keyword evidence="6" id="KW-1185">Reference proteome</keyword>
<comment type="cofactor">
    <cofactor evidence="1">
        <name>pyridoxal 5'-phosphate</name>
        <dbReference type="ChEBI" id="CHEBI:597326"/>
    </cofactor>
</comment>
<evidence type="ECO:0000256" key="2">
    <source>
        <dbReference type="ARBA" id="ARBA00022898"/>
    </source>
</evidence>
<dbReference type="InterPro" id="IPR029066">
    <property type="entry name" value="PLP-binding_barrel"/>
</dbReference>
<evidence type="ECO:0000256" key="1">
    <source>
        <dbReference type="ARBA" id="ARBA00001933"/>
    </source>
</evidence>
<dbReference type="EMBL" id="CP146240">
    <property type="protein sequence ID" value="WWS84370.1"/>
    <property type="molecule type" value="Genomic_DNA"/>
</dbReference>
<accession>A0ABZ2HQN2</accession>
<dbReference type="SUPFAM" id="SSF50621">
    <property type="entry name" value="Alanine racemase C-terminal domain-like"/>
    <property type="match status" value="1"/>
</dbReference>
<evidence type="ECO:0000313" key="5">
    <source>
        <dbReference type="EMBL" id="WWS84370.1"/>
    </source>
</evidence>